<dbReference type="Gene3D" id="2.30.30.40">
    <property type="entry name" value="SH3 Domains"/>
    <property type="match status" value="1"/>
</dbReference>
<dbReference type="PANTHER" id="PTHR16830">
    <property type="entry name" value="SH2 CONTAINING ADAPTOR PRAM-1 RELATED"/>
    <property type="match status" value="1"/>
</dbReference>
<feature type="compositionally biased region" description="Polar residues" evidence="4">
    <location>
        <begin position="120"/>
        <end position="132"/>
    </location>
</feature>
<dbReference type="GO" id="GO:0007229">
    <property type="term" value="P:integrin-mediated signaling pathway"/>
    <property type="evidence" value="ECO:0007669"/>
    <property type="project" value="InterPro"/>
</dbReference>
<dbReference type="InterPro" id="IPR001452">
    <property type="entry name" value="SH3_domain"/>
</dbReference>
<evidence type="ECO:0000313" key="6">
    <source>
        <dbReference type="EMBL" id="CAL1570026.1"/>
    </source>
</evidence>
<name>A0AAV2J0K1_KNICA</name>
<dbReference type="GO" id="GO:0072659">
    <property type="term" value="P:protein localization to plasma membrane"/>
    <property type="evidence" value="ECO:0007669"/>
    <property type="project" value="TreeGrafter"/>
</dbReference>
<feature type="region of interest" description="Disordered" evidence="4">
    <location>
        <begin position="104"/>
        <end position="349"/>
    </location>
</feature>
<dbReference type="InterPro" id="IPR029294">
    <property type="entry name" value="hSH3"/>
</dbReference>
<accession>A0AAV2J0K1</accession>
<dbReference type="Pfam" id="PF14603">
    <property type="entry name" value="hSH3"/>
    <property type="match status" value="1"/>
</dbReference>
<dbReference type="GO" id="GO:0005886">
    <property type="term" value="C:plasma membrane"/>
    <property type="evidence" value="ECO:0007669"/>
    <property type="project" value="InterPro"/>
</dbReference>
<dbReference type="AlphaFoldDB" id="A0AAV2J0K1"/>
<feature type="compositionally biased region" description="Acidic residues" evidence="4">
    <location>
        <begin position="295"/>
        <end position="305"/>
    </location>
</feature>
<evidence type="ECO:0000256" key="2">
    <source>
        <dbReference type="ARBA" id="ARBA00022553"/>
    </source>
</evidence>
<feature type="compositionally biased region" description="Pro residues" evidence="4">
    <location>
        <begin position="246"/>
        <end position="257"/>
    </location>
</feature>
<evidence type="ECO:0000313" key="7">
    <source>
        <dbReference type="Proteomes" id="UP001497482"/>
    </source>
</evidence>
<dbReference type="PANTHER" id="PTHR16830:SF12">
    <property type="entry name" value="PDZ DOMAIN-CONTAINING PROTEIN"/>
    <property type="match status" value="1"/>
</dbReference>
<reference evidence="6 7" key="1">
    <citation type="submission" date="2024-04" db="EMBL/GenBank/DDBJ databases">
        <authorList>
            <person name="Waldvogel A.-M."/>
            <person name="Schoenle A."/>
        </authorList>
    </citation>
    <scope>NUCLEOTIDE SEQUENCE [LARGE SCALE GENOMIC DNA]</scope>
</reference>
<feature type="compositionally biased region" description="Polar residues" evidence="4">
    <location>
        <begin position="19"/>
        <end position="28"/>
    </location>
</feature>
<organism evidence="6 7">
    <name type="scientific">Knipowitschia caucasica</name>
    <name type="common">Caucasian dwarf goby</name>
    <name type="synonym">Pomatoschistus caucasicus</name>
    <dbReference type="NCBI Taxonomy" id="637954"/>
    <lineage>
        <taxon>Eukaryota</taxon>
        <taxon>Metazoa</taxon>
        <taxon>Chordata</taxon>
        <taxon>Craniata</taxon>
        <taxon>Vertebrata</taxon>
        <taxon>Euteleostomi</taxon>
        <taxon>Actinopterygii</taxon>
        <taxon>Neopterygii</taxon>
        <taxon>Teleostei</taxon>
        <taxon>Neoteleostei</taxon>
        <taxon>Acanthomorphata</taxon>
        <taxon>Gobiaria</taxon>
        <taxon>Gobiiformes</taxon>
        <taxon>Gobioidei</taxon>
        <taxon>Gobiidae</taxon>
        <taxon>Gobiinae</taxon>
        <taxon>Knipowitschia</taxon>
    </lineage>
</organism>
<sequence>MENKSDLKAIMACFQANGSSMENSTSTGRPKATLPGQALHTKRPVPERDPKPTLPKPVNAPKPPWVKMDTSSTQPPTRTVPPALLKPNNNLFKLQEQMDSNALNIDSVNKPAPPTVPADMSTSKISAAQTLFNKEPAEQDNKMKMKPSAVSPPLQPSHSVPPPKPLASKKPSLKKPSAMMKDPSAPKRNPLLNSLALGPAPAKPNRPPHVDLQVYKRKLLSPATDPEKSIASPPPSSNHSNHVTLAPPPVPSLPPRHPGARNENEELYDDVDGLSSAPPPLPPVHPNQVSKEKDNDDEDGEMYEYLDERWEAAEPQQETRKVKDDKEGKKQVEAGKKEQKDREKKEQEARKKFKLVGSLDVLQKGKAVVDIKGSKTDLSLKQGDSLDIIRIHGNPEGKWLGRSQDGSIGYVKITSVKIDINVLKQQAAEQAYEPDIYDDIEMAAPETSTTKEPECKL</sequence>
<gene>
    <name evidence="6" type="ORF">KC01_LOCUS2375</name>
</gene>
<evidence type="ECO:0000256" key="3">
    <source>
        <dbReference type="PROSITE-ProRule" id="PRU00192"/>
    </source>
</evidence>
<dbReference type="SUPFAM" id="SSF50044">
    <property type="entry name" value="SH3-domain"/>
    <property type="match status" value="1"/>
</dbReference>
<proteinExistence type="predicted"/>
<feature type="region of interest" description="Disordered" evidence="4">
    <location>
        <begin position="19"/>
        <end position="86"/>
    </location>
</feature>
<evidence type="ECO:0000259" key="5">
    <source>
        <dbReference type="PROSITE" id="PS50002"/>
    </source>
</evidence>
<feature type="domain" description="SH3" evidence="5">
    <location>
        <begin position="360"/>
        <end position="421"/>
    </location>
</feature>
<protein>
    <recommendedName>
        <fullName evidence="5">SH3 domain-containing protein</fullName>
    </recommendedName>
</protein>
<feature type="compositionally biased region" description="Low complexity" evidence="4">
    <location>
        <begin position="166"/>
        <end position="181"/>
    </location>
</feature>
<dbReference type="Proteomes" id="UP001497482">
    <property type="component" value="Chromosome 1"/>
</dbReference>
<dbReference type="PROSITE" id="PS50002">
    <property type="entry name" value="SH3"/>
    <property type="match status" value="1"/>
</dbReference>
<dbReference type="GO" id="GO:0050852">
    <property type="term" value="P:T cell receptor signaling pathway"/>
    <property type="evidence" value="ECO:0007669"/>
    <property type="project" value="TreeGrafter"/>
</dbReference>
<dbReference type="FunFam" id="2.30.30.40:FF:000307">
    <property type="entry name" value="Predicted protein"/>
    <property type="match status" value="1"/>
</dbReference>
<feature type="compositionally biased region" description="Basic and acidic residues" evidence="4">
    <location>
        <begin position="306"/>
        <end position="349"/>
    </location>
</feature>
<keyword evidence="1 3" id="KW-0728">SH3 domain</keyword>
<evidence type="ECO:0000256" key="1">
    <source>
        <dbReference type="ARBA" id="ARBA00022443"/>
    </source>
</evidence>
<keyword evidence="7" id="KW-1185">Reference proteome</keyword>
<evidence type="ECO:0000256" key="4">
    <source>
        <dbReference type="SAM" id="MobiDB-lite"/>
    </source>
</evidence>
<feature type="compositionally biased region" description="Pro residues" evidence="4">
    <location>
        <begin position="52"/>
        <end position="64"/>
    </location>
</feature>
<dbReference type="EMBL" id="OZ035823">
    <property type="protein sequence ID" value="CAL1570026.1"/>
    <property type="molecule type" value="Genomic_DNA"/>
</dbReference>
<dbReference type="InterPro" id="IPR036028">
    <property type="entry name" value="SH3-like_dom_sf"/>
</dbReference>
<feature type="compositionally biased region" description="Pro residues" evidence="4">
    <location>
        <begin position="153"/>
        <end position="165"/>
    </location>
</feature>
<dbReference type="InterPro" id="IPR043443">
    <property type="entry name" value="FYB1/2-like"/>
</dbReference>
<keyword evidence="2" id="KW-0597">Phosphoprotein</keyword>